<dbReference type="InterPro" id="IPR013325">
    <property type="entry name" value="RNA_pol_sigma_r2"/>
</dbReference>
<dbReference type="InterPro" id="IPR039425">
    <property type="entry name" value="RNA_pol_sigma-70-like"/>
</dbReference>
<dbReference type="PANTHER" id="PTHR43133">
    <property type="entry name" value="RNA POLYMERASE ECF-TYPE SIGMA FACTO"/>
    <property type="match status" value="1"/>
</dbReference>
<sequence length="190" mass="22506">MDRYVKLPDEEIVSLVVNGEKEVYGQIVERYEKKLKRYIMTFTKKEEDADDVLQNVFIKVYKNLMTYDRKLKFSSWIYRIAHNESLNLVNSSFLQKVIALQDWLTVGIHEEIEEKIDSEMLKTQLKKCIDRLEIKYREPLILNLYEEKSYEEISDILRIPVRNVGVLIHRAKIKVKEICHGHSTSSGHSE</sequence>
<evidence type="ECO:0000256" key="3">
    <source>
        <dbReference type="ARBA" id="ARBA00023082"/>
    </source>
</evidence>
<dbReference type="GO" id="GO:0003677">
    <property type="term" value="F:DNA binding"/>
    <property type="evidence" value="ECO:0007669"/>
    <property type="project" value="UniProtKB-KW"/>
</dbReference>
<dbReference type="InterPro" id="IPR014284">
    <property type="entry name" value="RNA_pol_sigma-70_dom"/>
</dbReference>
<protein>
    <recommendedName>
        <fullName evidence="6">RNA polymerase sigma factor</fullName>
    </recommendedName>
</protein>
<evidence type="ECO:0000256" key="6">
    <source>
        <dbReference type="RuleBase" id="RU000716"/>
    </source>
</evidence>
<evidence type="ECO:0000313" key="10">
    <source>
        <dbReference type="Proteomes" id="UP000183120"/>
    </source>
</evidence>
<dbReference type="Pfam" id="PF08281">
    <property type="entry name" value="Sigma70_r4_2"/>
    <property type="match status" value="1"/>
</dbReference>
<dbReference type="InterPro" id="IPR000838">
    <property type="entry name" value="RNA_pol_sigma70_ECF_CS"/>
</dbReference>
<dbReference type="EMBL" id="MNUY01000038">
    <property type="protein sequence ID" value="OIO14351.1"/>
    <property type="molecule type" value="Genomic_DNA"/>
</dbReference>
<keyword evidence="5 6" id="KW-0804">Transcription</keyword>
<keyword evidence="2 6" id="KW-0805">Transcription regulation</keyword>
<accession>A0A1J4TWA1</accession>
<dbReference type="NCBIfam" id="TIGR02937">
    <property type="entry name" value="sigma70-ECF"/>
    <property type="match status" value="1"/>
</dbReference>
<dbReference type="Pfam" id="PF04542">
    <property type="entry name" value="Sigma70_r2"/>
    <property type="match status" value="1"/>
</dbReference>
<dbReference type="Gene3D" id="1.10.10.10">
    <property type="entry name" value="Winged helix-like DNA-binding domain superfamily/Winged helix DNA-binding domain"/>
    <property type="match status" value="1"/>
</dbReference>
<feature type="domain" description="RNA polymerase sigma-70 region 2" evidence="7">
    <location>
        <begin position="27"/>
        <end position="89"/>
    </location>
</feature>
<evidence type="ECO:0000259" key="8">
    <source>
        <dbReference type="Pfam" id="PF08281"/>
    </source>
</evidence>
<comment type="similarity">
    <text evidence="1 6">Belongs to the sigma-70 factor family. ECF subfamily.</text>
</comment>
<dbReference type="STRING" id="1805209.AUJ73_02390"/>
<reference evidence="9 10" key="1">
    <citation type="journal article" date="2016" name="Environ. Microbiol.">
        <title>Genomic resolution of a cold subsurface aquifer community provides metabolic insights for novel microbes adapted to high CO concentrations.</title>
        <authorList>
            <person name="Probst A.J."/>
            <person name="Castelle C.J."/>
            <person name="Singh A."/>
            <person name="Brown C.T."/>
            <person name="Anantharaman K."/>
            <person name="Sharon I."/>
            <person name="Hug L.A."/>
            <person name="Burstein D."/>
            <person name="Emerson J.B."/>
            <person name="Thomas B.C."/>
            <person name="Banfield J.F."/>
        </authorList>
    </citation>
    <scope>NUCLEOTIDE SEQUENCE [LARGE SCALE GENOMIC DNA]</scope>
    <source>
        <strain evidence="9">CG1_02_37_22</strain>
    </source>
</reference>
<dbReference type="Proteomes" id="UP000183120">
    <property type="component" value="Unassembled WGS sequence"/>
</dbReference>
<dbReference type="InterPro" id="IPR007627">
    <property type="entry name" value="RNA_pol_sigma70_r2"/>
</dbReference>
<evidence type="ECO:0000256" key="2">
    <source>
        <dbReference type="ARBA" id="ARBA00023015"/>
    </source>
</evidence>
<evidence type="ECO:0000256" key="4">
    <source>
        <dbReference type="ARBA" id="ARBA00023125"/>
    </source>
</evidence>
<comment type="caution">
    <text evidence="9">The sequence shown here is derived from an EMBL/GenBank/DDBJ whole genome shotgun (WGS) entry which is preliminary data.</text>
</comment>
<evidence type="ECO:0000256" key="5">
    <source>
        <dbReference type="ARBA" id="ARBA00023163"/>
    </source>
</evidence>
<keyword evidence="4 6" id="KW-0238">DNA-binding</keyword>
<dbReference type="PANTHER" id="PTHR43133:SF51">
    <property type="entry name" value="RNA POLYMERASE SIGMA FACTOR"/>
    <property type="match status" value="1"/>
</dbReference>
<dbReference type="InterPro" id="IPR013249">
    <property type="entry name" value="RNA_pol_sigma70_r4_t2"/>
</dbReference>
<gene>
    <name evidence="9" type="ORF">AUJ73_02390</name>
</gene>
<proteinExistence type="inferred from homology"/>
<dbReference type="SUPFAM" id="SSF88946">
    <property type="entry name" value="Sigma2 domain of RNA polymerase sigma factors"/>
    <property type="match status" value="1"/>
</dbReference>
<dbReference type="CDD" id="cd06171">
    <property type="entry name" value="Sigma70_r4"/>
    <property type="match status" value="1"/>
</dbReference>
<evidence type="ECO:0000259" key="7">
    <source>
        <dbReference type="Pfam" id="PF04542"/>
    </source>
</evidence>
<name>A0A1J4TWA1_9BACT</name>
<evidence type="ECO:0000256" key="1">
    <source>
        <dbReference type="ARBA" id="ARBA00010641"/>
    </source>
</evidence>
<dbReference type="InterPro" id="IPR036388">
    <property type="entry name" value="WH-like_DNA-bd_sf"/>
</dbReference>
<dbReference type="Gene3D" id="1.10.1740.10">
    <property type="match status" value="1"/>
</dbReference>
<dbReference type="InterPro" id="IPR013324">
    <property type="entry name" value="RNA_pol_sigma_r3/r4-like"/>
</dbReference>
<keyword evidence="3 6" id="KW-0731">Sigma factor</keyword>
<dbReference type="GO" id="GO:0016987">
    <property type="term" value="F:sigma factor activity"/>
    <property type="evidence" value="ECO:0007669"/>
    <property type="project" value="UniProtKB-KW"/>
</dbReference>
<dbReference type="AlphaFoldDB" id="A0A1J4TWA1"/>
<dbReference type="GO" id="GO:0006352">
    <property type="term" value="P:DNA-templated transcription initiation"/>
    <property type="evidence" value="ECO:0007669"/>
    <property type="project" value="InterPro"/>
</dbReference>
<dbReference type="PROSITE" id="PS01063">
    <property type="entry name" value="SIGMA70_ECF"/>
    <property type="match status" value="1"/>
</dbReference>
<dbReference type="SUPFAM" id="SSF88659">
    <property type="entry name" value="Sigma3 and sigma4 domains of RNA polymerase sigma factors"/>
    <property type="match status" value="1"/>
</dbReference>
<organism evidence="9 10">
    <name type="scientific">Candidatus Gottesmanbacteria bacterium CG1_02_37_22</name>
    <dbReference type="NCBI Taxonomy" id="1805209"/>
    <lineage>
        <taxon>Bacteria</taxon>
        <taxon>Candidatus Gottesmaniibacteriota</taxon>
    </lineage>
</organism>
<feature type="domain" description="RNA polymerase sigma factor 70 region 4 type 2" evidence="8">
    <location>
        <begin position="124"/>
        <end position="174"/>
    </location>
</feature>
<evidence type="ECO:0000313" key="9">
    <source>
        <dbReference type="EMBL" id="OIO14351.1"/>
    </source>
</evidence>